<organism evidence="1">
    <name type="scientific">viral metagenome</name>
    <dbReference type="NCBI Taxonomy" id="1070528"/>
    <lineage>
        <taxon>unclassified sequences</taxon>
        <taxon>metagenomes</taxon>
        <taxon>organismal metagenomes</taxon>
    </lineage>
</organism>
<dbReference type="AlphaFoldDB" id="A0A6C0BKR1"/>
<accession>A0A6C0BKR1</accession>
<reference evidence="1" key="1">
    <citation type="journal article" date="2020" name="Nature">
        <title>Giant virus diversity and host interactions through global metagenomics.</title>
        <authorList>
            <person name="Schulz F."/>
            <person name="Roux S."/>
            <person name="Paez-Espino D."/>
            <person name="Jungbluth S."/>
            <person name="Walsh D.A."/>
            <person name="Denef V.J."/>
            <person name="McMahon K.D."/>
            <person name="Konstantinidis K.T."/>
            <person name="Eloe-Fadrosh E.A."/>
            <person name="Kyrpides N.C."/>
            <person name="Woyke T."/>
        </authorList>
    </citation>
    <scope>NUCLEOTIDE SEQUENCE</scope>
    <source>
        <strain evidence="1">GVMAG-M-3300017651-5</strain>
    </source>
</reference>
<protein>
    <submittedName>
        <fullName evidence="1">Uncharacterized protein</fullName>
    </submittedName>
</protein>
<evidence type="ECO:0000313" key="1">
    <source>
        <dbReference type="EMBL" id="QHS92955.1"/>
    </source>
</evidence>
<dbReference type="EMBL" id="MN739194">
    <property type="protein sequence ID" value="QHS92955.1"/>
    <property type="molecule type" value="Genomic_DNA"/>
</dbReference>
<sequence length="39" mass="4465">MLLLSQWPVNITSTYDLEKVSCWECRGDGDLMVSSQVFI</sequence>
<proteinExistence type="predicted"/>
<name>A0A6C0BKR1_9ZZZZ</name>